<dbReference type="PANTHER" id="PTHR33706">
    <property type="entry name" value="MORN VARIANT REPEAT PROTEIN"/>
    <property type="match status" value="1"/>
</dbReference>
<organism evidence="2 3">
    <name type="scientific">Entomomonas moraniae</name>
    <dbReference type="NCBI Taxonomy" id="2213226"/>
    <lineage>
        <taxon>Bacteria</taxon>
        <taxon>Pseudomonadati</taxon>
        <taxon>Pseudomonadota</taxon>
        <taxon>Gammaproteobacteria</taxon>
        <taxon>Pseudomonadales</taxon>
        <taxon>Pseudomonadaceae</taxon>
        <taxon>Entomomonas</taxon>
    </lineage>
</organism>
<evidence type="ECO:0000313" key="3">
    <source>
        <dbReference type="Proteomes" id="UP000273143"/>
    </source>
</evidence>
<dbReference type="SUPFAM" id="SSF82185">
    <property type="entry name" value="Histone H3 K4-specific methyltransferase SET7/9 N-terminal domain"/>
    <property type="match status" value="1"/>
</dbReference>
<dbReference type="PANTHER" id="PTHR33706:SF1">
    <property type="entry name" value="TPR REPEAT PROTEIN"/>
    <property type="match status" value="1"/>
</dbReference>
<accession>A0A3Q9JLT0</accession>
<evidence type="ECO:0000256" key="1">
    <source>
        <dbReference type="SAM" id="SignalP"/>
    </source>
</evidence>
<keyword evidence="1" id="KW-0732">Signal</keyword>
<keyword evidence="3" id="KW-1185">Reference proteome</keyword>
<dbReference type="KEGG" id="emo:DM558_08365"/>
<evidence type="ECO:0000313" key="2">
    <source>
        <dbReference type="EMBL" id="AZS50792.1"/>
    </source>
</evidence>
<gene>
    <name evidence="2" type="ORF">DM558_08365</name>
</gene>
<feature type="chain" id="PRO_5018715229" description="Toxin-antitoxin system YwqK family antitoxin" evidence="1">
    <location>
        <begin position="21"/>
        <end position="257"/>
    </location>
</feature>
<feature type="signal peptide" evidence="1">
    <location>
        <begin position="1"/>
        <end position="20"/>
    </location>
</feature>
<dbReference type="Proteomes" id="UP000273143">
    <property type="component" value="Chromosome"/>
</dbReference>
<dbReference type="EMBL" id="CP029822">
    <property type="protein sequence ID" value="AZS50792.1"/>
    <property type="molecule type" value="Genomic_DNA"/>
</dbReference>
<evidence type="ECO:0008006" key="4">
    <source>
        <dbReference type="Google" id="ProtNLM"/>
    </source>
</evidence>
<reference evidence="3" key="1">
    <citation type="submission" date="2018-06" db="EMBL/GenBank/DDBJ databases">
        <title>Complete genome of Pseudomonas insecticola strain QZS01.</title>
        <authorList>
            <person name="Wang J."/>
            <person name="Su Q."/>
        </authorList>
    </citation>
    <scope>NUCLEOTIDE SEQUENCE [LARGE SCALE GENOMIC DNA]</scope>
    <source>
        <strain evidence="3">QZS01</strain>
    </source>
</reference>
<protein>
    <recommendedName>
        <fullName evidence="4">Toxin-antitoxin system YwqK family antitoxin</fullName>
    </recommendedName>
</protein>
<dbReference type="AlphaFoldDB" id="A0A3Q9JLT0"/>
<name>A0A3Q9JLT0_9GAMM</name>
<proteinExistence type="predicted"/>
<sequence>MNKLLVTVSISYFIIGFSSAQESLNSTTLADIQINSLRAETNCNIAEFSEATLPLDEKNTATEKNNSPSQSTILARDKDFYRVSKGPKGMFFIVQDFYASGEKRTEPFLVSDIEKAKQDNFDLLSYDQMAINGLLITWFNNGQVERKGVFDQGKRKGLWVTWYDNGQKRSSGHYKNGLKEGTWTVWYQSGNRMQKGYFQADRREGVWIYWYDINGKKKEAGRYNDDYRVERWNYWNDKGSLVKSEIKETDAEGNATL</sequence>
<dbReference type="Gene3D" id="3.90.930.1">
    <property type="match status" value="1"/>
</dbReference>
<dbReference type="RefSeq" id="WP_127163399.1">
    <property type="nucleotide sequence ID" value="NZ_CP029822.1"/>
</dbReference>
<dbReference type="Pfam" id="PF07661">
    <property type="entry name" value="MORN_2"/>
    <property type="match status" value="2"/>
</dbReference>
<dbReference type="InterPro" id="IPR011652">
    <property type="entry name" value="MORN_2"/>
</dbReference>